<dbReference type="Proteomes" id="UP001501079">
    <property type="component" value="Unassembled WGS sequence"/>
</dbReference>
<gene>
    <name evidence="6" type="ORF">GCM10022287_26130</name>
</gene>
<dbReference type="Pfam" id="PF00440">
    <property type="entry name" value="TetR_N"/>
    <property type="match status" value="1"/>
</dbReference>
<dbReference type="InterPro" id="IPR023772">
    <property type="entry name" value="DNA-bd_HTH_TetR-type_CS"/>
</dbReference>
<feature type="DNA-binding region" description="H-T-H motif" evidence="4">
    <location>
        <begin position="29"/>
        <end position="48"/>
    </location>
</feature>
<keyword evidence="7" id="KW-1185">Reference proteome</keyword>
<evidence type="ECO:0000256" key="4">
    <source>
        <dbReference type="PROSITE-ProRule" id="PRU00335"/>
    </source>
</evidence>
<comment type="caution">
    <text evidence="6">The sequence shown here is derived from an EMBL/GenBank/DDBJ whole genome shotgun (WGS) entry which is preliminary data.</text>
</comment>
<evidence type="ECO:0000259" key="5">
    <source>
        <dbReference type="PROSITE" id="PS50977"/>
    </source>
</evidence>
<keyword evidence="1" id="KW-0805">Transcription regulation</keyword>
<dbReference type="SUPFAM" id="SSF46689">
    <property type="entry name" value="Homeodomain-like"/>
    <property type="match status" value="1"/>
</dbReference>
<dbReference type="PANTHER" id="PTHR30055">
    <property type="entry name" value="HTH-TYPE TRANSCRIPTIONAL REGULATOR RUTR"/>
    <property type="match status" value="1"/>
</dbReference>
<accession>A0ABP8A446</accession>
<sequence>MGRWEPGAMERLIAAALELFERQGYEATTTAQIAERAGLTKTTFFRHFRDKREVLFAGQGVLIERATAAVDGAAHGAAPLDLGAAALDALAAAHPEERRADATRIGAVIAAHDELRERAVFKRSAIAEAVARALTARGVDAVAAGLVAELAVRAYYTGFDRWAADSRAGSLPELCRAALDELRAAAASVTAR</sequence>
<evidence type="ECO:0000313" key="6">
    <source>
        <dbReference type="EMBL" id="GAA4177393.1"/>
    </source>
</evidence>
<dbReference type="Gene3D" id="1.10.357.10">
    <property type="entry name" value="Tetracycline Repressor, domain 2"/>
    <property type="match status" value="1"/>
</dbReference>
<keyword evidence="3" id="KW-0804">Transcription</keyword>
<name>A0ABP8A446_9MICO</name>
<dbReference type="InterPro" id="IPR009057">
    <property type="entry name" value="Homeodomain-like_sf"/>
</dbReference>
<evidence type="ECO:0000256" key="3">
    <source>
        <dbReference type="ARBA" id="ARBA00023163"/>
    </source>
</evidence>
<evidence type="ECO:0000256" key="1">
    <source>
        <dbReference type="ARBA" id="ARBA00023015"/>
    </source>
</evidence>
<dbReference type="InterPro" id="IPR001647">
    <property type="entry name" value="HTH_TetR"/>
</dbReference>
<reference evidence="7" key="1">
    <citation type="journal article" date="2019" name="Int. J. Syst. Evol. Microbiol.">
        <title>The Global Catalogue of Microorganisms (GCM) 10K type strain sequencing project: providing services to taxonomists for standard genome sequencing and annotation.</title>
        <authorList>
            <consortium name="The Broad Institute Genomics Platform"/>
            <consortium name="The Broad Institute Genome Sequencing Center for Infectious Disease"/>
            <person name="Wu L."/>
            <person name="Ma J."/>
        </authorList>
    </citation>
    <scope>NUCLEOTIDE SEQUENCE [LARGE SCALE GENOMIC DNA]</scope>
    <source>
        <strain evidence="7">JCM 17591</strain>
    </source>
</reference>
<evidence type="ECO:0000313" key="7">
    <source>
        <dbReference type="Proteomes" id="UP001501079"/>
    </source>
</evidence>
<feature type="domain" description="HTH tetR-type" evidence="5">
    <location>
        <begin position="6"/>
        <end position="66"/>
    </location>
</feature>
<dbReference type="PRINTS" id="PR00455">
    <property type="entry name" value="HTHTETR"/>
</dbReference>
<protein>
    <submittedName>
        <fullName evidence="6">TetR/AcrR family transcriptional regulator</fullName>
    </submittedName>
</protein>
<dbReference type="PANTHER" id="PTHR30055:SF238">
    <property type="entry name" value="MYCOFACTOCIN BIOSYNTHESIS TRANSCRIPTIONAL REGULATOR MFTR-RELATED"/>
    <property type="match status" value="1"/>
</dbReference>
<proteinExistence type="predicted"/>
<evidence type="ECO:0000256" key="2">
    <source>
        <dbReference type="ARBA" id="ARBA00023125"/>
    </source>
</evidence>
<organism evidence="6 7">
    <name type="scientific">Gryllotalpicola koreensis</name>
    <dbReference type="NCBI Taxonomy" id="993086"/>
    <lineage>
        <taxon>Bacteria</taxon>
        <taxon>Bacillati</taxon>
        <taxon>Actinomycetota</taxon>
        <taxon>Actinomycetes</taxon>
        <taxon>Micrococcales</taxon>
        <taxon>Microbacteriaceae</taxon>
        <taxon>Gryllotalpicola</taxon>
    </lineage>
</organism>
<keyword evidence="2 4" id="KW-0238">DNA-binding</keyword>
<dbReference type="PROSITE" id="PS50977">
    <property type="entry name" value="HTH_TETR_2"/>
    <property type="match status" value="1"/>
</dbReference>
<dbReference type="PROSITE" id="PS01081">
    <property type="entry name" value="HTH_TETR_1"/>
    <property type="match status" value="1"/>
</dbReference>
<dbReference type="RefSeq" id="WP_344755109.1">
    <property type="nucleotide sequence ID" value="NZ_BAABBW010000004.1"/>
</dbReference>
<dbReference type="InterPro" id="IPR050109">
    <property type="entry name" value="HTH-type_TetR-like_transc_reg"/>
</dbReference>
<dbReference type="EMBL" id="BAABBW010000004">
    <property type="protein sequence ID" value="GAA4177393.1"/>
    <property type="molecule type" value="Genomic_DNA"/>
</dbReference>